<dbReference type="RefSeq" id="WP_100608990.1">
    <property type="nucleotide sequence ID" value="NZ_CP024964.1"/>
</dbReference>
<evidence type="ECO:0000313" key="3">
    <source>
        <dbReference type="EMBL" id="ATZ17615.1"/>
    </source>
</evidence>
<feature type="chain" id="PRO_5014823607" description="Sn-glycerol-3-phosphate ABC transporter substrate-binding protein" evidence="2">
    <location>
        <begin position="20"/>
        <end position="710"/>
    </location>
</feature>
<evidence type="ECO:0000256" key="2">
    <source>
        <dbReference type="SAM" id="SignalP"/>
    </source>
</evidence>
<keyword evidence="2" id="KW-0732">Signal</keyword>
<dbReference type="Proteomes" id="UP000231896">
    <property type="component" value="Chromosome"/>
</dbReference>
<protein>
    <recommendedName>
        <fullName evidence="5">Sn-glycerol-3-phosphate ABC transporter substrate-binding protein</fullName>
    </recommendedName>
</protein>
<name>A0A2K8NUU4_9MOLU</name>
<keyword evidence="4" id="KW-1185">Reference proteome</keyword>
<sequence>MKKLLLTLSSVLVVGGAAISVVSCGVKPEKEVIFMLFGTTSSSGDQEKRQNFQDLADGYNAIHKNDENFVPIKVVMKNSNYLDLAIQSKDNLPDLYVSYVDAASTYVDSSVGSKVRDMKKSMGDEGYNKLNADLITPAFMEEGQYRNEQIVLPFGKSFDISVLNVNLFIQFMALFPELKADAAALEKTFEEYNKQRALLLDESEKWAKTKIFADGLTFSTKTTDAITKETKAIELDSALFTSLETSLKEIKDVDGIKAFFNSTKNVLNVTNAFREVVANKGLDVKVTLNEQTRKEAVTATDKYNFAFGIDSLDNKYYMDCAATTAAQEGVINVQKPISETPQNDFWYSTTYENKVANIELNPYSQGFVNTTEYLQGMKDAALKNGDDSITTDWRDQWNGVFSTARKSNNTQNWVTEDFVKSTMFMASASSANDTYFTDQLQNRDVTNSEGEIVKKTYRPVSKADVITTSTTNGEGTNKNVFLSQGRGIAGFQSEGKNAVEKEKTVQGFLNYIMQPIKTAQYGLKTTYMPATKLGMKIYESYLDGSYNNKTDKIGDKTNLIKVITEIEKDYFERNIDETEAKALIPEYFKQILNSTTGKPEVKAGVSSINTSFIKDYLNSLMSKEQNKASSNVALVSSKAIPTTDIIRSSLKPALSGSQGLLDLTKNNSDSRNKKMTELLVDGDNTYNLARYIRTYKNKEFFKEINIKITK</sequence>
<keyword evidence="1" id="KW-0175">Coiled coil</keyword>
<gene>
    <name evidence="3" type="ORF">EMELA_v1c00230</name>
</gene>
<evidence type="ECO:0008006" key="5">
    <source>
        <dbReference type="Google" id="ProtNLM"/>
    </source>
</evidence>
<accession>A0A2K8NUU4</accession>
<feature type="signal peptide" evidence="2">
    <location>
        <begin position="1"/>
        <end position="19"/>
    </location>
</feature>
<dbReference type="EMBL" id="CP024964">
    <property type="protein sequence ID" value="ATZ17615.1"/>
    <property type="molecule type" value="Genomic_DNA"/>
</dbReference>
<organism evidence="3 4">
    <name type="scientific">Mesoplasma melaleucae</name>
    <dbReference type="NCBI Taxonomy" id="81459"/>
    <lineage>
        <taxon>Bacteria</taxon>
        <taxon>Bacillati</taxon>
        <taxon>Mycoplasmatota</taxon>
        <taxon>Mollicutes</taxon>
        <taxon>Entomoplasmatales</taxon>
        <taxon>Entomoplasmataceae</taxon>
        <taxon>Mesoplasma</taxon>
    </lineage>
</organism>
<dbReference type="PROSITE" id="PS51257">
    <property type="entry name" value="PROKAR_LIPOPROTEIN"/>
    <property type="match status" value="1"/>
</dbReference>
<feature type="coiled-coil region" evidence="1">
    <location>
        <begin position="175"/>
        <end position="202"/>
    </location>
</feature>
<dbReference type="STRING" id="1408435.GCA_000685885_00146"/>
<dbReference type="KEGG" id="eml:EMELA_v1c00230"/>
<dbReference type="OrthoDB" id="391603at2"/>
<proteinExistence type="predicted"/>
<evidence type="ECO:0000313" key="4">
    <source>
        <dbReference type="Proteomes" id="UP000231896"/>
    </source>
</evidence>
<evidence type="ECO:0000256" key="1">
    <source>
        <dbReference type="SAM" id="Coils"/>
    </source>
</evidence>
<reference evidence="3 4" key="1">
    <citation type="submission" date="2017-11" db="EMBL/GenBank/DDBJ databases">
        <title>Genome sequence of Entomoplasma melaleucae M1 (ATCC 49191).</title>
        <authorList>
            <person name="Lo W.-S."/>
            <person name="Gasparich G.E."/>
            <person name="Kuo C.-H."/>
        </authorList>
    </citation>
    <scope>NUCLEOTIDE SEQUENCE [LARGE SCALE GENOMIC DNA]</scope>
    <source>
        <strain evidence="3 4">M1</strain>
    </source>
</reference>
<dbReference type="AlphaFoldDB" id="A0A2K8NUU4"/>